<protein>
    <recommendedName>
        <fullName evidence="4">NMT1/THI5 like protein</fullName>
    </recommendedName>
</protein>
<name>A0A1Y5TSH0_9PROT</name>
<feature type="signal peptide" evidence="1">
    <location>
        <begin position="1"/>
        <end position="23"/>
    </location>
</feature>
<evidence type="ECO:0000313" key="3">
    <source>
        <dbReference type="Proteomes" id="UP000193200"/>
    </source>
</evidence>
<dbReference type="InterPro" id="IPR011852">
    <property type="entry name" value="TRAP_TAXI"/>
</dbReference>
<gene>
    <name evidence="2" type="ORF">OCH7691_03371</name>
</gene>
<evidence type="ECO:0000313" key="2">
    <source>
        <dbReference type="EMBL" id="SLN71359.1"/>
    </source>
</evidence>
<feature type="chain" id="PRO_5013391619" description="NMT1/THI5 like protein" evidence="1">
    <location>
        <begin position="24"/>
        <end position="322"/>
    </location>
</feature>
<sequence>MGKTRFMIAAIAAVLCTSGVASAETFIRIGSGLAGTYPIVGAKMAEIINENVEGVTATTVAGGTEANFALMSQGEIEIVLTYGFLTPRVQAGKGSLGVATPQARHLMTLYGAYFQPAASKDSGLTALADLEKGSYRIWGANATSIFYPMIASALEANGTSFDKVKAAGGTVDEIGYSDTAGAMQDGRLDVAFFAGPAPYSLLMQIENKPGFTLLGFDEAAGKAYRAALAGTRMRELPAGTYEGQTEAVMLPYLMNEAVISADVPEDIAYKITKALVENVDKFHELFKGAEEIQPATMRSLASVETHPGAVKYYEEAGIKADD</sequence>
<dbReference type="AlphaFoldDB" id="A0A1Y5TSH0"/>
<dbReference type="EMBL" id="FWFR01000003">
    <property type="protein sequence ID" value="SLN71359.1"/>
    <property type="molecule type" value="Genomic_DNA"/>
</dbReference>
<dbReference type="PANTHER" id="PTHR42941:SF1">
    <property type="entry name" value="SLL1037 PROTEIN"/>
    <property type="match status" value="1"/>
</dbReference>
<accession>A0A1Y5TSH0</accession>
<keyword evidence="3" id="KW-1185">Reference proteome</keyword>
<proteinExistence type="predicted"/>
<dbReference type="NCBIfam" id="TIGR02122">
    <property type="entry name" value="TRAP_TAXI"/>
    <property type="match status" value="1"/>
</dbReference>
<evidence type="ECO:0000256" key="1">
    <source>
        <dbReference type="SAM" id="SignalP"/>
    </source>
</evidence>
<organism evidence="2 3">
    <name type="scientific">Oceanibacterium hippocampi</name>
    <dbReference type="NCBI Taxonomy" id="745714"/>
    <lineage>
        <taxon>Bacteria</taxon>
        <taxon>Pseudomonadati</taxon>
        <taxon>Pseudomonadota</taxon>
        <taxon>Alphaproteobacteria</taxon>
        <taxon>Sneathiellales</taxon>
        <taxon>Sneathiellaceae</taxon>
        <taxon>Oceanibacterium</taxon>
    </lineage>
</organism>
<dbReference type="InParanoid" id="A0A1Y5TSH0"/>
<dbReference type="PANTHER" id="PTHR42941">
    <property type="entry name" value="SLL1037 PROTEIN"/>
    <property type="match status" value="1"/>
</dbReference>
<evidence type="ECO:0008006" key="4">
    <source>
        <dbReference type="Google" id="ProtNLM"/>
    </source>
</evidence>
<keyword evidence="1" id="KW-0732">Signal</keyword>
<dbReference type="Proteomes" id="UP000193200">
    <property type="component" value="Unassembled WGS sequence"/>
</dbReference>
<dbReference type="Pfam" id="PF16868">
    <property type="entry name" value="NMT1_3"/>
    <property type="match status" value="1"/>
</dbReference>
<dbReference type="SUPFAM" id="SSF53850">
    <property type="entry name" value="Periplasmic binding protein-like II"/>
    <property type="match status" value="1"/>
</dbReference>
<dbReference type="Gene3D" id="3.40.190.10">
    <property type="entry name" value="Periplasmic binding protein-like II"/>
    <property type="match status" value="2"/>
</dbReference>
<reference evidence="2 3" key="1">
    <citation type="submission" date="2017-03" db="EMBL/GenBank/DDBJ databases">
        <authorList>
            <person name="Afonso C.L."/>
            <person name="Miller P.J."/>
            <person name="Scott M.A."/>
            <person name="Spackman E."/>
            <person name="Goraichik I."/>
            <person name="Dimitrov K.M."/>
            <person name="Suarez D.L."/>
            <person name="Swayne D.E."/>
        </authorList>
    </citation>
    <scope>NUCLEOTIDE SEQUENCE [LARGE SCALE GENOMIC DNA]</scope>
    <source>
        <strain evidence="2 3">CECT 7691</strain>
    </source>
</reference>